<dbReference type="Proteomes" id="UP000059542">
    <property type="component" value="Chromosome"/>
</dbReference>
<dbReference type="AlphaFoldDB" id="A0A0U3SYJ6"/>
<accession>A0A0U3SYJ6</accession>
<dbReference type="STRING" id="1411621.AUC43_11255"/>
<dbReference type="OrthoDB" id="865827at2"/>
<name>A0A0U3SYJ6_9BACT</name>
<evidence type="ECO:0000313" key="3">
    <source>
        <dbReference type="Proteomes" id="UP000059542"/>
    </source>
</evidence>
<evidence type="ECO:0000256" key="1">
    <source>
        <dbReference type="SAM" id="SignalP"/>
    </source>
</evidence>
<reference evidence="2 3" key="1">
    <citation type="submission" date="2015-12" db="EMBL/GenBank/DDBJ databases">
        <authorList>
            <person name="Shamseldin A."/>
            <person name="Moawad H."/>
            <person name="Abd El-Rahim W.M."/>
            <person name="Sadowsky M.J."/>
        </authorList>
    </citation>
    <scope>NUCLEOTIDE SEQUENCE [LARGE SCALE GENOMIC DNA]</scope>
    <source>
        <strain evidence="2 3">DG5B</strain>
    </source>
</reference>
<keyword evidence="3" id="KW-1185">Reference proteome</keyword>
<evidence type="ECO:0000313" key="2">
    <source>
        <dbReference type="EMBL" id="ALW85619.1"/>
    </source>
</evidence>
<organism evidence="2 3">
    <name type="scientific">Hymenobacter sedentarius</name>
    <dbReference type="NCBI Taxonomy" id="1411621"/>
    <lineage>
        <taxon>Bacteria</taxon>
        <taxon>Pseudomonadati</taxon>
        <taxon>Bacteroidota</taxon>
        <taxon>Cytophagia</taxon>
        <taxon>Cytophagales</taxon>
        <taxon>Hymenobacteraceae</taxon>
        <taxon>Hymenobacter</taxon>
    </lineage>
</organism>
<feature type="signal peptide" evidence="1">
    <location>
        <begin position="1"/>
        <end position="21"/>
    </location>
</feature>
<dbReference type="EMBL" id="CP013909">
    <property type="protein sequence ID" value="ALW85619.1"/>
    <property type="molecule type" value="Genomic_DNA"/>
</dbReference>
<dbReference type="RefSeq" id="WP_068193281.1">
    <property type="nucleotide sequence ID" value="NZ_CP013909.1"/>
</dbReference>
<proteinExistence type="predicted"/>
<dbReference type="PROSITE" id="PS51257">
    <property type="entry name" value="PROKAR_LIPOPROTEIN"/>
    <property type="match status" value="1"/>
</dbReference>
<gene>
    <name evidence="2" type="ORF">AUC43_11255</name>
</gene>
<evidence type="ECO:0008006" key="4">
    <source>
        <dbReference type="Google" id="ProtNLM"/>
    </source>
</evidence>
<sequence>MKSYIPARTTLCGLLALAVLATGCKKELDDFYTPAGDTGFASITLPNLAVNTKYAVGETIPISLGYNAADQLKSVSVFQVINKTDSVTTGTYNAGGTLNTALGLTVQTVPYVVPNVANGLPVRVDVISTFANGATRLRRFTYNVANNPTLKFGATPATYRNGLAAAAQSENDLIGYSLIINENGVSTFPPPTATPTAQLFKAVDSLTYFSRIGTGPLVRQGVVKNPTAGVTNTRTVDVKVPAGSNGQAVTFAFTAYAQAGSTTLVSAPVNVGTPTALATSRLGRVSFGAGSTPDSLAFNLKTGLNEPSASPVAGKDLQVSGLSATGSLTLNAPNTTRYYKLTAAQLTANPYATATANAIGNLVFQNTLVADLGTATAGDVYAVKVRGTSEVMLLRIQAVRPSTSGGIGRVKFEYRSL</sequence>
<protein>
    <recommendedName>
        <fullName evidence="4">DUF4397 domain-containing protein</fullName>
    </recommendedName>
</protein>
<feature type="chain" id="PRO_5006845351" description="DUF4397 domain-containing protein" evidence="1">
    <location>
        <begin position="22"/>
        <end position="417"/>
    </location>
</feature>
<dbReference type="KEGG" id="hyg:AUC43_11255"/>
<keyword evidence="1" id="KW-0732">Signal</keyword>